<gene>
    <name evidence="1" type="ORF">A0H81_07135</name>
</gene>
<proteinExistence type="predicted"/>
<keyword evidence="2" id="KW-1185">Reference proteome</keyword>
<reference evidence="1 2" key="1">
    <citation type="submission" date="2016-03" db="EMBL/GenBank/DDBJ databases">
        <title>Whole genome sequencing of Grifola frondosa 9006-11.</title>
        <authorList>
            <person name="Min B."/>
            <person name="Park H."/>
            <person name="Kim J.-G."/>
            <person name="Cho H."/>
            <person name="Oh Y.-L."/>
            <person name="Kong W.-S."/>
            <person name="Choi I.-G."/>
        </authorList>
    </citation>
    <scope>NUCLEOTIDE SEQUENCE [LARGE SCALE GENOMIC DNA]</scope>
    <source>
        <strain evidence="1 2">9006-11</strain>
    </source>
</reference>
<accession>A0A1C7M8W7</accession>
<name>A0A1C7M8W7_GRIFR</name>
<dbReference type="AlphaFoldDB" id="A0A1C7M8W7"/>
<evidence type="ECO:0000313" key="1">
    <source>
        <dbReference type="EMBL" id="OBZ73383.1"/>
    </source>
</evidence>
<protein>
    <submittedName>
        <fullName evidence="1">Uncharacterized protein</fullName>
    </submittedName>
</protein>
<comment type="caution">
    <text evidence="1">The sequence shown here is derived from an EMBL/GenBank/DDBJ whole genome shotgun (WGS) entry which is preliminary data.</text>
</comment>
<dbReference type="Proteomes" id="UP000092993">
    <property type="component" value="Unassembled WGS sequence"/>
</dbReference>
<sequence>MSNNPRPISQHLFQFDLFRSSYGRTGALSRKDSRGSAASITVGCTHPSIVSQLERNSLSSEHPRRRGRRTVAFAANRILVTKLTRLGILVSSTGQCENLFDSLEVHKLWPWVVHMVAHSVQPSVAVIVSVGLEMTLDCSSAVLYPFYPTLQILHSTIVTNCIAIPREGRVRSYTLLLVDARRAFAAPQPGAPPLLHVPGE</sequence>
<evidence type="ECO:0000313" key="2">
    <source>
        <dbReference type="Proteomes" id="UP000092993"/>
    </source>
</evidence>
<organism evidence="1 2">
    <name type="scientific">Grifola frondosa</name>
    <name type="common">Maitake</name>
    <name type="synonym">Polyporus frondosus</name>
    <dbReference type="NCBI Taxonomy" id="5627"/>
    <lineage>
        <taxon>Eukaryota</taxon>
        <taxon>Fungi</taxon>
        <taxon>Dikarya</taxon>
        <taxon>Basidiomycota</taxon>
        <taxon>Agaricomycotina</taxon>
        <taxon>Agaricomycetes</taxon>
        <taxon>Polyporales</taxon>
        <taxon>Grifolaceae</taxon>
        <taxon>Grifola</taxon>
    </lineage>
</organism>
<dbReference type="EMBL" id="LUGG01000007">
    <property type="protein sequence ID" value="OBZ73383.1"/>
    <property type="molecule type" value="Genomic_DNA"/>
</dbReference>